<dbReference type="OrthoDB" id="9787476at2"/>
<gene>
    <name evidence="5" type="ORF">E3U55_06135</name>
</gene>
<comment type="caution">
    <text evidence="5">The sequence shown here is derived from an EMBL/GenBank/DDBJ whole genome shotgun (WGS) entry which is preliminary data.</text>
</comment>
<accession>A0A4Y8IQ39</accession>
<dbReference type="PRINTS" id="PR00502">
    <property type="entry name" value="NUDIXFAMILY"/>
</dbReference>
<comment type="cofactor">
    <cofactor evidence="1">
        <name>Mg(2+)</name>
        <dbReference type="ChEBI" id="CHEBI:18420"/>
    </cofactor>
</comment>
<dbReference type="Proteomes" id="UP000297975">
    <property type="component" value="Unassembled WGS sequence"/>
</dbReference>
<sequence length="151" mass="17075">MGYIEGLRKLVGTRPLILVGAVVIVINQKGELLLEQRQFPKGVWGLPGGLMELGESTEDVAKREVLEETNLQVEDLSLINIYSGSDYFTKAQNGDEFYSVTAAYFTHNYSGKVKHDEKESMDIQFFAPGELPEQMIGSHREIIEDYKKKFL</sequence>
<evidence type="ECO:0000313" key="6">
    <source>
        <dbReference type="Proteomes" id="UP000297975"/>
    </source>
</evidence>
<dbReference type="PANTHER" id="PTHR43046:SF2">
    <property type="entry name" value="8-OXO-DGTP DIPHOSPHATASE-RELATED"/>
    <property type="match status" value="1"/>
</dbReference>
<evidence type="ECO:0000256" key="3">
    <source>
        <dbReference type="RuleBase" id="RU003476"/>
    </source>
</evidence>
<dbReference type="PANTHER" id="PTHR43046">
    <property type="entry name" value="GDP-MANNOSE MANNOSYL HYDROLASE"/>
    <property type="match status" value="1"/>
</dbReference>
<proteinExistence type="inferred from homology"/>
<dbReference type="GO" id="GO:0016787">
    <property type="term" value="F:hydrolase activity"/>
    <property type="evidence" value="ECO:0007669"/>
    <property type="project" value="UniProtKB-KW"/>
</dbReference>
<comment type="similarity">
    <text evidence="3">Belongs to the Nudix hydrolase family.</text>
</comment>
<dbReference type="InterPro" id="IPR020084">
    <property type="entry name" value="NUDIX_hydrolase_CS"/>
</dbReference>
<dbReference type="AlphaFoldDB" id="A0A4Y8IQ39"/>
<reference evidence="5 6" key="1">
    <citation type="submission" date="2019-03" db="EMBL/GenBank/DDBJ databases">
        <authorList>
            <person name="He R.-H."/>
        </authorList>
    </citation>
    <scope>NUCLEOTIDE SEQUENCE [LARGE SCALE GENOMIC DNA]</scope>
    <source>
        <strain evidence="6">SH 714</strain>
    </source>
</reference>
<protein>
    <submittedName>
        <fullName evidence="5">NUDIX domain-containing protein</fullName>
    </submittedName>
</protein>
<dbReference type="RefSeq" id="WP_134339544.1">
    <property type="nucleotide sequence ID" value="NZ_SOPW01000005.1"/>
</dbReference>
<dbReference type="CDD" id="cd04677">
    <property type="entry name" value="NUDIX_Hydrolase"/>
    <property type="match status" value="1"/>
</dbReference>
<keyword evidence="2 3" id="KW-0378">Hydrolase</keyword>
<dbReference type="InterPro" id="IPR020476">
    <property type="entry name" value="Nudix_hydrolase"/>
</dbReference>
<evidence type="ECO:0000256" key="2">
    <source>
        <dbReference type="ARBA" id="ARBA00022801"/>
    </source>
</evidence>
<dbReference type="PROSITE" id="PS51462">
    <property type="entry name" value="NUDIX"/>
    <property type="match status" value="1"/>
</dbReference>
<dbReference type="Pfam" id="PF00293">
    <property type="entry name" value="NUDIX"/>
    <property type="match status" value="1"/>
</dbReference>
<dbReference type="EMBL" id="SOPW01000005">
    <property type="protein sequence ID" value="TFB22813.1"/>
    <property type="molecule type" value="Genomic_DNA"/>
</dbReference>
<dbReference type="InterPro" id="IPR000086">
    <property type="entry name" value="NUDIX_hydrolase_dom"/>
</dbReference>
<keyword evidence="6" id="KW-1185">Reference proteome</keyword>
<organism evidence="5 6">
    <name type="scientific">Filobacillus milosensis</name>
    <dbReference type="NCBI Taxonomy" id="94137"/>
    <lineage>
        <taxon>Bacteria</taxon>
        <taxon>Bacillati</taxon>
        <taxon>Bacillota</taxon>
        <taxon>Bacilli</taxon>
        <taxon>Bacillales</taxon>
        <taxon>Bacillaceae</taxon>
        <taxon>Filobacillus</taxon>
    </lineage>
</organism>
<evidence type="ECO:0000259" key="4">
    <source>
        <dbReference type="PROSITE" id="PS51462"/>
    </source>
</evidence>
<feature type="domain" description="Nudix hydrolase" evidence="4">
    <location>
        <begin position="15"/>
        <end position="151"/>
    </location>
</feature>
<dbReference type="PROSITE" id="PS00893">
    <property type="entry name" value="NUDIX_BOX"/>
    <property type="match status" value="1"/>
</dbReference>
<evidence type="ECO:0000256" key="1">
    <source>
        <dbReference type="ARBA" id="ARBA00001946"/>
    </source>
</evidence>
<dbReference type="SUPFAM" id="SSF55811">
    <property type="entry name" value="Nudix"/>
    <property type="match status" value="1"/>
</dbReference>
<evidence type="ECO:0000313" key="5">
    <source>
        <dbReference type="EMBL" id="TFB22813.1"/>
    </source>
</evidence>
<name>A0A4Y8IQ39_9BACI</name>
<dbReference type="Gene3D" id="3.90.79.10">
    <property type="entry name" value="Nucleoside Triphosphate Pyrophosphohydrolase"/>
    <property type="match status" value="1"/>
</dbReference>
<dbReference type="InterPro" id="IPR015797">
    <property type="entry name" value="NUDIX_hydrolase-like_dom_sf"/>
</dbReference>